<accession>A0A1R3ISH1</accession>
<keyword evidence="1" id="KW-0240">DNA-directed RNA polymerase</keyword>
<reference evidence="1 2" key="1">
    <citation type="submission" date="2013-09" db="EMBL/GenBank/DDBJ databases">
        <title>Corchorus capsularis genome sequencing.</title>
        <authorList>
            <person name="Alam M."/>
            <person name="Haque M.S."/>
            <person name="Islam M.S."/>
            <person name="Emdad E.M."/>
            <person name="Islam M.M."/>
            <person name="Ahmed B."/>
            <person name="Halim A."/>
            <person name="Hossen Q.M.M."/>
            <person name="Hossain M.Z."/>
            <person name="Ahmed R."/>
            <person name="Khan M.M."/>
            <person name="Islam R."/>
            <person name="Rashid M.M."/>
            <person name="Khan S.A."/>
            <person name="Rahman M.S."/>
            <person name="Alam M."/>
        </authorList>
    </citation>
    <scope>NUCLEOTIDE SEQUENCE [LARGE SCALE GENOMIC DNA]</scope>
    <source>
        <strain evidence="2">cv. CVL-1</strain>
        <tissue evidence="1">Whole seedling</tissue>
    </source>
</reference>
<dbReference type="Proteomes" id="UP000188268">
    <property type="component" value="Unassembled WGS sequence"/>
</dbReference>
<evidence type="ECO:0000313" key="1">
    <source>
        <dbReference type="EMBL" id="OMO85533.1"/>
    </source>
</evidence>
<keyword evidence="1" id="KW-0804">Transcription</keyword>
<keyword evidence="2" id="KW-1185">Reference proteome</keyword>
<gene>
    <name evidence="1" type="ORF">CCACVL1_10125</name>
</gene>
<organism evidence="1 2">
    <name type="scientific">Corchorus capsularis</name>
    <name type="common">Jute</name>
    <dbReference type="NCBI Taxonomy" id="210143"/>
    <lineage>
        <taxon>Eukaryota</taxon>
        <taxon>Viridiplantae</taxon>
        <taxon>Streptophyta</taxon>
        <taxon>Embryophyta</taxon>
        <taxon>Tracheophyta</taxon>
        <taxon>Spermatophyta</taxon>
        <taxon>Magnoliopsida</taxon>
        <taxon>eudicotyledons</taxon>
        <taxon>Gunneridae</taxon>
        <taxon>Pentapetalae</taxon>
        <taxon>rosids</taxon>
        <taxon>malvids</taxon>
        <taxon>Malvales</taxon>
        <taxon>Malvaceae</taxon>
        <taxon>Grewioideae</taxon>
        <taxon>Apeibeae</taxon>
        <taxon>Corchorus</taxon>
    </lineage>
</organism>
<sequence length="102" mass="11991">MTSMDLDDDDIFDEPFDMREIGEGYLKSFCRQTVVAFFNQYGLISHQIYSYNDFIRYGLQRTFDSFGEYEIQPGYDPSKKGDSDWRHAKVKFGKVSVERPTC</sequence>
<dbReference type="EMBL" id="AWWV01009586">
    <property type="protein sequence ID" value="OMO85533.1"/>
    <property type="molecule type" value="Genomic_DNA"/>
</dbReference>
<dbReference type="OMA" id="AEWRYAS"/>
<evidence type="ECO:0000313" key="2">
    <source>
        <dbReference type="Proteomes" id="UP000188268"/>
    </source>
</evidence>
<dbReference type="OrthoDB" id="1720400at2759"/>
<dbReference type="STRING" id="210143.A0A1R3ISH1"/>
<comment type="caution">
    <text evidence="1">The sequence shown here is derived from an EMBL/GenBank/DDBJ whole genome shotgun (WGS) entry which is preliminary data.</text>
</comment>
<dbReference type="SUPFAM" id="SSF64484">
    <property type="entry name" value="beta and beta-prime subunits of DNA dependent RNA-polymerase"/>
    <property type="match status" value="1"/>
</dbReference>
<dbReference type="Gramene" id="OMO85533">
    <property type="protein sequence ID" value="OMO85533"/>
    <property type="gene ID" value="CCACVL1_10125"/>
</dbReference>
<protein>
    <submittedName>
        <fullName evidence="1">DNA-directed RNA polymerase, subunit 2</fullName>
    </submittedName>
</protein>
<dbReference type="Gene3D" id="3.90.1100.10">
    <property type="match status" value="1"/>
</dbReference>
<dbReference type="GO" id="GO:0000428">
    <property type="term" value="C:DNA-directed RNA polymerase complex"/>
    <property type="evidence" value="ECO:0007669"/>
    <property type="project" value="UniProtKB-KW"/>
</dbReference>
<name>A0A1R3ISH1_COCAP</name>
<dbReference type="AlphaFoldDB" id="A0A1R3ISH1"/>
<proteinExistence type="predicted"/>